<feature type="region of interest" description="Disordered" evidence="1">
    <location>
        <begin position="94"/>
        <end position="113"/>
    </location>
</feature>
<proteinExistence type="predicted"/>
<feature type="region of interest" description="Disordered" evidence="1">
    <location>
        <begin position="1"/>
        <end position="25"/>
    </location>
</feature>
<dbReference type="AlphaFoldDB" id="A0A8H6RL05"/>
<gene>
    <name evidence="2" type="ORF">HII31_05695</name>
</gene>
<feature type="compositionally biased region" description="Basic residues" evidence="1">
    <location>
        <begin position="372"/>
        <end position="381"/>
    </location>
</feature>
<feature type="region of interest" description="Disordered" evidence="1">
    <location>
        <begin position="350"/>
        <end position="388"/>
    </location>
</feature>
<keyword evidence="3" id="KW-1185">Reference proteome</keyword>
<dbReference type="Proteomes" id="UP000660729">
    <property type="component" value="Unassembled WGS sequence"/>
</dbReference>
<comment type="caution">
    <text evidence="2">The sequence shown here is derived from an EMBL/GenBank/DDBJ whole genome shotgun (WGS) entry which is preliminary data.</text>
</comment>
<feature type="region of interest" description="Disordered" evidence="1">
    <location>
        <begin position="144"/>
        <end position="205"/>
    </location>
</feature>
<organism evidence="2 3">
    <name type="scientific">Pseudocercospora fuligena</name>
    <dbReference type="NCBI Taxonomy" id="685502"/>
    <lineage>
        <taxon>Eukaryota</taxon>
        <taxon>Fungi</taxon>
        <taxon>Dikarya</taxon>
        <taxon>Ascomycota</taxon>
        <taxon>Pezizomycotina</taxon>
        <taxon>Dothideomycetes</taxon>
        <taxon>Dothideomycetidae</taxon>
        <taxon>Mycosphaerellales</taxon>
        <taxon>Mycosphaerellaceae</taxon>
        <taxon>Pseudocercospora</taxon>
    </lineage>
</organism>
<sequence>MRPRAAREKALDQADPVGWTETLPSAPLALSHQSHLDATSASSHERNANQIDTTALAIYDGPGVAPARGSMLRLTQHPDELDSRLYNCPIGQQSYQQPLHRPSPSISRNPYEQSTAATALTSGYPPTVDHPFIASPFAAATQLHSLSTGQQRHAESANGQSTAQLGRVSSETVASPSSFYNSASHVTSQPSDAGLLNQDRPSKRQRVDSFAAFRPATWQPTLSQNQAQYERIVYNQFTGSARNADLYSPNDGIPSTSNSLPDLNPPKQGLDLLADLMKDWSRRDVEEFVTASIAAFSEHGQADEETLVATKGQLLLDIVASISEDDSSPSGSSSLPSDLTSTALDDVDFEAPHPQVNQPTETTQPSTEAKIKGIKSQRKRGTASTDSDGSQLLELKIPQLGITLPKDVIITAKEICTIPEATMRMMRNRVKPEVLATWQVEAVGKANDEKEFGKRLGVIKHQKAVSGNTMHGRPRNASWSTKEAEQEGHQDDLTANHWGQVEGTVFGHVRLSDIYGPKLLANWPTGLDRGVMTQCLEWAYQHQNQYPDLTTQHCDWIIATLGASARDPVLPPQSAGNLDTDAVMRFYQTHHRTKPPPR</sequence>
<feature type="compositionally biased region" description="Basic and acidic residues" evidence="1">
    <location>
        <begin position="1"/>
        <end position="12"/>
    </location>
</feature>
<feature type="compositionally biased region" description="Polar residues" evidence="1">
    <location>
        <begin position="355"/>
        <end position="367"/>
    </location>
</feature>
<feature type="compositionally biased region" description="Polar residues" evidence="1">
    <location>
        <begin position="104"/>
        <end position="113"/>
    </location>
</feature>
<evidence type="ECO:0000313" key="3">
    <source>
        <dbReference type="Proteomes" id="UP000660729"/>
    </source>
</evidence>
<name>A0A8H6RL05_9PEZI</name>
<dbReference type="EMBL" id="JABCIY010000099">
    <property type="protein sequence ID" value="KAF7192964.1"/>
    <property type="molecule type" value="Genomic_DNA"/>
</dbReference>
<evidence type="ECO:0000313" key="2">
    <source>
        <dbReference type="EMBL" id="KAF7192964.1"/>
    </source>
</evidence>
<feature type="compositionally biased region" description="Polar residues" evidence="1">
    <location>
        <begin position="144"/>
        <end position="191"/>
    </location>
</feature>
<feature type="region of interest" description="Disordered" evidence="1">
    <location>
        <begin position="464"/>
        <end position="489"/>
    </location>
</feature>
<evidence type="ECO:0000256" key="1">
    <source>
        <dbReference type="SAM" id="MobiDB-lite"/>
    </source>
</evidence>
<dbReference type="OrthoDB" id="3650720at2759"/>
<reference evidence="2" key="1">
    <citation type="submission" date="2020-04" db="EMBL/GenBank/DDBJ databases">
        <title>Draft genome resource of the tomato pathogen Pseudocercospora fuligena.</title>
        <authorList>
            <person name="Zaccaron A."/>
        </authorList>
    </citation>
    <scope>NUCLEOTIDE SEQUENCE</scope>
    <source>
        <strain evidence="2">PF001</strain>
    </source>
</reference>
<protein>
    <submittedName>
        <fullName evidence="2">Uncharacterized protein</fullName>
    </submittedName>
</protein>
<accession>A0A8H6RL05</accession>